<dbReference type="InterPro" id="IPR045324">
    <property type="entry name" value="Small_multidrug_res"/>
</dbReference>
<keyword evidence="5 9" id="KW-1133">Transmembrane helix</keyword>
<dbReference type="GO" id="GO:0015297">
    <property type="term" value="F:antiporter activity"/>
    <property type="evidence" value="ECO:0007669"/>
    <property type="project" value="TreeGrafter"/>
</dbReference>
<dbReference type="GO" id="GO:0015199">
    <property type="term" value="F:amino-acid betaine transmembrane transporter activity"/>
    <property type="evidence" value="ECO:0007669"/>
    <property type="project" value="TreeGrafter"/>
</dbReference>
<organism evidence="10 11">
    <name type="scientific">Aurantimonas aggregata</name>
    <dbReference type="NCBI Taxonomy" id="2047720"/>
    <lineage>
        <taxon>Bacteria</taxon>
        <taxon>Pseudomonadati</taxon>
        <taxon>Pseudomonadota</taxon>
        <taxon>Alphaproteobacteria</taxon>
        <taxon>Hyphomicrobiales</taxon>
        <taxon>Aurantimonadaceae</taxon>
        <taxon>Aurantimonas</taxon>
    </lineage>
</organism>
<dbReference type="GO" id="GO:0005886">
    <property type="term" value="C:plasma membrane"/>
    <property type="evidence" value="ECO:0007669"/>
    <property type="project" value="UniProtKB-SubCell"/>
</dbReference>
<evidence type="ECO:0000256" key="3">
    <source>
        <dbReference type="ARBA" id="ARBA00022475"/>
    </source>
</evidence>
<keyword evidence="11" id="KW-1185">Reference proteome</keyword>
<proteinExistence type="inferred from homology"/>
<comment type="similarity">
    <text evidence="7 8">Belongs to the drug/metabolite transporter (DMT) superfamily. Small multidrug resistance (SMR) (TC 2.A.7.1) family.</text>
</comment>
<name>A0A6L9MJ81_9HYPH</name>
<keyword evidence="6 9" id="KW-0472">Membrane</keyword>
<evidence type="ECO:0000313" key="10">
    <source>
        <dbReference type="EMBL" id="NDV87825.1"/>
    </source>
</evidence>
<comment type="subcellular location">
    <subcellularLocation>
        <location evidence="1 8">Cell membrane</location>
        <topology evidence="1 8">Multi-pass membrane protein</topology>
    </subcellularLocation>
</comment>
<dbReference type="GO" id="GO:0031460">
    <property type="term" value="P:glycine betaine transport"/>
    <property type="evidence" value="ECO:0007669"/>
    <property type="project" value="TreeGrafter"/>
</dbReference>
<keyword evidence="2" id="KW-0813">Transport</keyword>
<dbReference type="RefSeq" id="WP_163044604.1">
    <property type="nucleotide sequence ID" value="NZ_JAAAMJ010000010.1"/>
</dbReference>
<dbReference type="SUPFAM" id="SSF103481">
    <property type="entry name" value="Multidrug resistance efflux transporter EmrE"/>
    <property type="match status" value="1"/>
</dbReference>
<feature type="transmembrane region" description="Helical" evidence="9">
    <location>
        <begin position="29"/>
        <end position="50"/>
    </location>
</feature>
<accession>A0A6L9MJ81</accession>
<evidence type="ECO:0000256" key="9">
    <source>
        <dbReference type="SAM" id="Phobius"/>
    </source>
</evidence>
<evidence type="ECO:0000256" key="7">
    <source>
        <dbReference type="ARBA" id="ARBA00038032"/>
    </source>
</evidence>
<dbReference type="InterPro" id="IPR037185">
    <property type="entry name" value="EmrE-like"/>
</dbReference>
<dbReference type="PANTHER" id="PTHR30561">
    <property type="entry name" value="SMR FAMILY PROTON-DEPENDENT DRUG EFFLUX TRANSPORTER SUGE"/>
    <property type="match status" value="1"/>
</dbReference>
<dbReference type="Proteomes" id="UP000476332">
    <property type="component" value="Unassembled WGS sequence"/>
</dbReference>
<sequence length="109" mass="11596">MNALFLAVAILCEIVGTTALKSTHGFTRLLPSLVTVAAYALAFYFLSLPLRTLPVGIVYAIWSGAGIVILALVDLFWFRTSIDAAGFLGLALILAGVLVINLFSQTVSH</sequence>
<feature type="transmembrane region" description="Helical" evidence="9">
    <location>
        <begin position="57"/>
        <end position="78"/>
    </location>
</feature>
<dbReference type="FunFam" id="1.10.3730.20:FF:000001">
    <property type="entry name" value="Quaternary ammonium compound resistance transporter SugE"/>
    <property type="match status" value="1"/>
</dbReference>
<evidence type="ECO:0000313" key="11">
    <source>
        <dbReference type="Proteomes" id="UP000476332"/>
    </source>
</evidence>
<evidence type="ECO:0000256" key="2">
    <source>
        <dbReference type="ARBA" id="ARBA00022448"/>
    </source>
</evidence>
<protein>
    <submittedName>
        <fullName evidence="10">QacE family quaternary ammonium compound efflux SMR transporter</fullName>
    </submittedName>
</protein>
<dbReference type="EMBL" id="JAAAMJ010000010">
    <property type="protein sequence ID" value="NDV87825.1"/>
    <property type="molecule type" value="Genomic_DNA"/>
</dbReference>
<feature type="transmembrane region" description="Helical" evidence="9">
    <location>
        <begin position="84"/>
        <end position="103"/>
    </location>
</feature>
<dbReference type="Pfam" id="PF00893">
    <property type="entry name" value="Multi_Drug_Res"/>
    <property type="match status" value="1"/>
</dbReference>
<evidence type="ECO:0000256" key="1">
    <source>
        <dbReference type="ARBA" id="ARBA00004651"/>
    </source>
</evidence>
<keyword evidence="4 8" id="KW-0812">Transmembrane</keyword>
<evidence type="ECO:0000256" key="6">
    <source>
        <dbReference type="ARBA" id="ARBA00023136"/>
    </source>
</evidence>
<reference evidence="10 11" key="1">
    <citation type="submission" date="2020-01" db="EMBL/GenBank/DDBJ databases">
        <title>Genomes of bacteria type strains.</title>
        <authorList>
            <person name="Chen J."/>
            <person name="Zhu S."/>
            <person name="Chen J."/>
        </authorList>
    </citation>
    <scope>NUCLEOTIDE SEQUENCE [LARGE SCALE GENOMIC DNA]</scope>
    <source>
        <strain evidence="10 11">KCTC 52919</strain>
    </source>
</reference>
<keyword evidence="3" id="KW-1003">Cell membrane</keyword>
<dbReference type="GO" id="GO:1990961">
    <property type="term" value="P:xenobiotic detoxification by transmembrane export across the plasma membrane"/>
    <property type="evidence" value="ECO:0007669"/>
    <property type="project" value="UniProtKB-ARBA"/>
</dbReference>
<dbReference type="Gene3D" id="1.10.3730.20">
    <property type="match status" value="1"/>
</dbReference>
<comment type="caution">
    <text evidence="10">The sequence shown here is derived from an EMBL/GenBank/DDBJ whole genome shotgun (WGS) entry which is preliminary data.</text>
</comment>
<dbReference type="InterPro" id="IPR000390">
    <property type="entry name" value="Small_drug/metabolite_transptr"/>
</dbReference>
<evidence type="ECO:0000256" key="4">
    <source>
        <dbReference type="ARBA" id="ARBA00022692"/>
    </source>
</evidence>
<dbReference type="AlphaFoldDB" id="A0A6L9MJ81"/>
<gene>
    <name evidence="10" type="ORF">GTW51_14050</name>
</gene>
<dbReference type="PANTHER" id="PTHR30561:SF1">
    <property type="entry name" value="MULTIDRUG TRANSPORTER EMRE"/>
    <property type="match status" value="1"/>
</dbReference>
<evidence type="ECO:0000256" key="5">
    <source>
        <dbReference type="ARBA" id="ARBA00022989"/>
    </source>
</evidence>
<dbReference type="GO" id="GO:0015220">
    <property type="term" value="F:choline transmembrane transporter activity"/>
    <property type="evidence" value="ECO:0007669"/>
    <property type="project" value="TreeGrafter"/>
</dbReference>
<evidence type="ECO:0000256" key="8">
    <source>
        <dbReference type="RuleBase" id="RU003942"/>
    </source>
</evidence>